<evidence type="ECO:0000256" key="4">
    <source>
        <dbReference type="ARBA" id="ARBA00022694"/>
    </source>
</evidence>
<protein>
    <recommendedName>
        <fullName evidence="5">tRNA (adenine(58)-N(1))-methyltransferase TrmI</fullName>
        <ecNumber evidence="5">2.1.1.220</ecNumber>
    </recommendedName>
</protein>
<dbReference type="PROSITE" id="PS51620">
    <property type="entry name" value="SAM_TRM61"/>
    <property type="match status" value="1"/>
</dbReference>
<dbReference type="CDD" id="cd02440">
    <property type="entry name" value="AdoMet_MTases"/>
    <property type="match status" value="1"/>
</dbReference>
<dbReference type="Proteomes" id="UP000505077">
    <property type="component" value="Unassembled WGS sequence"/>
</dbReference>
<evidence type="ECO:0000259" key="8">
    <source>
        <dbReference type="Pfam" id="PF08704"/>
    </source>
</evidence>
<feature type="domain" description="tRNA (adenine(58)-N(1))-methyltransferase catalytic subunit TRM61 C-terminal" evidence="8">
    <location>
        <begin position="74"/>
        <end position="234"/>
    </location>
</feature>
<evidence type="ECO:0000256" key="3">
    <source>
        <dbReference type="ARBA" id="ARBA00022691"/>
    </source>
</evidence>
<feature type="region of interest" description="Disordered" evidence="7">
    <location>
        <begin position="257"/>
        <end position="290"/>
    </location>
</feature>
<evidence type="ECO:0000313" key="10">
    <source>
        <dbReference type="Proteomes" id="UP000505077"/>
    </source>
</evidence>
<name>A0A6L2R5N6_9BACT</name>
<dbReference type="GO" id="GO:0031515">
    <property type="term" value="C:tRNA (m1A) methyltransferase complex"/>
    <property type="evidence" value="ECO:0007669"/>
    <property type="project" value="UniProtKB-UniRule"/>
</dbReference>
<dbReference type="InterPro" id="IPR014816">
    <property type="entry name" value="tRNA_MeTrfase_Gcd14"/>
</dbReference>
<dbReference type="GO" id="GO:0030488">
    <property type="term" value="P:tRNA methylation"/>
    <property type="evidence" value="ECO:0007669"/>
    <property type="project" value="InterPro"/>
</dbReference>
<proteinExistence type="inferred from homology"/>
<evidence type="ECO:0000256" key="2">
    <source>
        <dbReference type="ARBA" id="ARBA00022679"/>
    </source>
</evidence>
<dbReference type="Gene3D" id="3.10.330.20">
    <property type="match status" value="1"/>
</dbReference>
<dbReference type="AlphaFoldDB" id="A0A6L2R5N6"/>
<dbReference type="InterPro" id="IPR029063">
    <property type="entry name" value="SAM-dependent_MTases_sf"/>
</dbReference>
<feature type="binding site" evidence="6">
    <location>
        <position position="154"/>
    </location>
    <ligand>
        <name>S-adenosyl-L-methionine</name>
        <dbReference type="ChEBI" id="CHEBI:59789"/>
    </ligand>
</feature>
<accession>A0A6L2R5N6</accession>
<evidence type="ECO:0000256" key="6">
    <source>
        <dbReference type="PIRSR" id="PIRSR017269-1"/>
    </source>
</evidence>
<evidence type="ECO:0000256" key="1">
    <source>
        <dbReference type="ARBA" id="ARBA00022603"/>
    </source>
</evidence>
<keyword evidence="1 5" id="KW-0489">Methyltransferase</keyword>
<organism evidence="9 10">
    <name type="scientific">Candidatus Desulfovibrio kirbyi</name>
    <dbReference type="NCBI Taxonomy" id="2696086"/>
    <lineage>
        <taxon>Bacteria</taxon>
        <taxon>Pseudomonadati</taxon>
        <taxon>Thermodesulfobacteriota</taxon>
        <taxon>Desulfovibrionia</taxon>
        <taxon>Desulfovibrionales</taxon>
        <taxon>Desulfovibrionaceae</taxon>
        <taxon>Desulfovibrio</taxon>
    </lineage>
</organism>
<dbReference type="GO" id="GO:0160107">
    <property type="term" value="F:tRNA (adenine(58)-N1)-methyltransferase activity"/>
    <property type="evidence" value="ECO:0007669"/>
    <property type="project" value="UniProtKB-EC"/>
</dbReference>
<keyword evidence="4 5" id="KW-0819">tRNA processing</keyword>
<dbReference type="Gene3D" id="3.40.50.150">
    <property type="entry name" value="Vaccinia Virus protein VP39"/>
    <property type="match status" value="1"/>
</dbReference>
<evidence type="ECO:0000256" key="5">
    <source>
        <dbReference type="PIRNR" id="PIRNR017269"/>
    </source>
</evidence>
<dbReference type="InterPro" id="IPR049470">
    <property type="entry name" value="TRM61_C"/>
</dbReference>
<feature type="compositionally biased region" description="Basic and acidic residues" evidence="7">
    <location>
        <begin position="257"/>
        <end position="275"/>
    </location>
</feature>
<dbReference type="PIRSF" id="PIRSF017269">
    <property type="entry name" value="GCD14"/>
    <property type="match status" value="1"/>
</dbReference>
<reference evidence="9 10" key="1">
    <citation type="journal article" date="2020" name="ISME J.">
        <title>Parallel Reductive Genome Evolution in Desulfovibrio Ectosymbionts Independently Acquired by Trichonympha Protists in the Termite Gut.</title>
        <authorList>
            <person name="Takeuchi M."/>
            <person name="Kuwahara H."/>
            <person name="Murakami T."/>
            <person name="Takahashi K."/>
            <person name="Kajitani R."/>
            <person name="Toyoda A."/>
            <person name="Itoh T."/>
            <person name="Ohkuma M."/>
            <person name="Hongoh Y."/>
        </authorList>
    </citation>
    <scope>NUCLEOTIDE SEQUENCE [LARGE SCALE GENOMIC DNA]</scope>
    <source>
        <strain evidence="9">ZnDsv-02</strain>
    </source>
</reference>
<keyword evidence="2 5" id="KW-0808">Transferase</keyword>
<feature type="binding site" evidence="6">
    <location>
        <position position="170"/>
    </location>
    <ligand>
        <name>S-adenosyl-L-methionine</name>
        <dbReference type="ChEBI" id="CHEBI:59789"/>
    </ligand>
</feature>
<feature type="binding site" evidence="6">
    <location>
        <position position="126"/>
    </location>
    <ligand>
        <name>S-adenosyl-L-methionine</name>
        <dbReference type="ChEBI" id="CHEBI:59789"/>
    </ligand>
</feature>
<dbReference type="SUPFAM" id="SSF53335">
    <property type="entry name" value="S-adenosyl-L-methionine-dependent methyltransferases"/>
    <property type="match status" value="1"/>
</dbReference>
<comment type="similarity">
    <text evidence="5">Belongs to the class I-like SAM-binding methyltransferase superfamily. TRM61 family.</text>
</comment>
<comment type="caution">
    <text evidence="9">The sequence shown here is derived from an EMBL/GenBank/DDBJ whole genome shotgun (WGS) entry which is preliminary data.</text>
</comment>
<comment type="function">
    <text evidence="5">Catalyzes the S-adenosyl-L-methionine-dependent formation of N(1)-methyladenine at position 58 (m1A58) in tRNA.</text>
</comment>
<dbReference type="PANTHER" id="PTHR12133">
    <property type="entry name" value="TRNA (ADENINE(58)-N(1))-METHYLTRANSFERASE"/>
    <property type="match status" value="1"/>
</dbReference>
<evidence type="ECO:0000313" key="9">
    <source>
        <dbReference type="EMBL" id="GFH62762.1"/>
    </source>
</evidence>
<feature type="binding site" evidence="6">
    <location>
        <begin position="105"/>
        <end position="108"/>
    </location>
    <ligand>
        <name>S-adenosyl-L-methionine</name>
        <dbReference type="ChEBI" id="CHEBI:59789"/>
    </ligand>
</feature>
<dbReference type="PANTHER" id="PTHR12133:SF1">
    <property type="entry name" value="TRNA (ADENINE(58)-N(1))-METHYLTRANSFERASE, MITOCHONDRIAL"/>
    <property type="match status" value="1"/>
</dbReference>
<dbReference type="EMBL" id="BLLL01000005">
    <property type="protein sequence ID" value="GFH62762.1"/>
    <property type="molecule type" value="Genomic_DNA"/>
</dbReference>
<dbReference type="EC" id="2.1.1.220" evidence="5"/>
<gene>
    <name evidence="9" type="primary">trmI</name>
    <name evidence="9" type="ORF">ZNDK_0533</name>
</gene>
<keyword evidence="3 5" id="KW-0949">S-adenosyl-L-methionine</keyword>
<sequence length="290" mass="32016">MIPYGSLVVYITPKGKRHLKRLTVGDTWHSNDGALPAEQVVALDFGSETPTSLNVPIRVQEATLFDRLHRIKRLTQVIYAKDIAYICLRLGAGPGRVIVEAGCGSGALTLGLSWFCGPTGKVVSHDAREEFVRLAQRNLVWAGLGDNVELCHRDIAEGFCATGADALFLDVRAPWEYLDQARAALRSGAVLGFLLPTVDQVSKLLLALEQGPFAETEVCELLVRHWKPVADRLRPEDRMTAHTGFLLFCRMQARSADFESRRPLGTRERKQEAARQARSQSLATDPDNVG</sequence>
<comment type="subunit">
    <text evidence="5">Homotetramer composed of a dimer of dimers.</text>
</comment>
<comment type="catalytic activity">
    <reaction evidence="5">
        <text>adenosine(58) in tRNA + S-adenosyl-L-methionine = N(1)-methyladenosine(58) in tRNA + S-adenosyl-L-homocysteine + H(+)</text>
        <dbReference type="Rhea" id="RHEA:43152"/>
        <dbReference type="Rhea" id="RHEA-COMP:10365"/>
        <dbReference type="Rhea" id="RHEA-COMP:10366"/>
        <dbReference type="ChEBI" id="CHEBI:15378"/>
        <dbReference type="ChEBI" id="CHEBI:57856"/>
        <dbReference type="ChEBI" id="CHEBI:59789"/>
        <dbReference type="ChEBI" id="CHEBI:74411"/>
        <dbReference type="ChEBI" id="CHEBI:74491"/>
        <dbReference type="EC" id="2.1.1.220"/>
    </reaction>
</comment>
<dbReference type="Pfam" id="PF08704">
    <property type="entry name" value="GCD14"/>
    <property type="match status" value="1"/>
</dbReference>
<evidence type="ECO:0000256" key="7">
    <source>
        <dbReference type="SAM" id="MobiDB-lite"/>
    </source>
</evidence>